<sequence length="258" mass="29781">MVTKKEKTHYNTKAIARVFKGMSQQKKGIVEEMRFGALEHVPEMNVSHKLLRELIGCYDDYCGYLDTLYGRIYITPTKVADALGINYGGDRFSEKIEYRKLNEENKQIIESFKGATLASLTKSVLNMSVEGEENQKKFKRTFVVFVQKCILLPTTISTTSPIHKLPALYVDNIRQWDWATHMLSFLRKGIEARRKEKKQSIDSCVFVLMIIYFHDSKFPQLDAHDTPGPPWVAKWTRSNLLNWIAKEATDTMGLVYRA</sequence>
<reference evidence="1 2" key="1">
    <citation type="submission" date="2019-01" db="EMBL/GenBank/DDBJ databases">
        <title>Sequencing of cultivated peanut Arachis hypogaea provides insights into genome evolution and oil improvement.</title>
        <authorList>
            <person name="Chen X."/>
        </authorList>
    </citation>
    <scope>NUCLEOTIDE SEQUENCE [LARGE SCALE GENOMIC DNA]</scope>
    <source>
        <strain evidence="2">cv. Fuhuasheng</strain>
        <tissue evidence="1">Leaves</tissue>
    </source>
</reference>
<proteinExistence type="predicted"/>
<protein>
    <recommendedName>
        <fullName evidence="3">Aminotransferase-like plant mobile domain-containing protein</fullName>
    </recommendedName>
</protein>
<organism evidence="1 2">
    <name type="scientific">Arachis hypogaea</name>
    <name type="common">Peanut</name>
    <dbReference type="NCBI Taxonomy" id="3818"/>
    <lineage>
        <taxon>Eukaryota</taxon>
        <taxon>Viridiplantae</taxon>
        <taxon>Streptophyta</taxon>
        <taxon>Embryophyta</taxon>
        <taxon>Tracheophyta</taxon>
        <taxon>Spermatophyta</taxon>
        <taxon>Magnoliopsida</taxon>
        <taxon>eudicotyledons</taxon>
        <taxon>Gunneridae</taxon>
        <taxon>Pentapetalae</taxon>
        <taxon>rosids</taxon>
        <taxon>fabids</taxon>
        <taxon>Fabales</taxon>
        <taxon>Fabaceae</taxon>
        <taxon>Papilionoideae</taxon>
        <taxon>50 kb inversion clade</taxon>
        <taxon>dalbergioids sensu lato</taxon>
        <taxon>Dalbergieae</taxon>
        <taxon>Pterocarpus clade</taxon>
        <taxon>Arachis</taxon>
    </lineage>
</organism>
<dbReference type="PANTHER" id="PTHR34835">
    <property type="entry name" value="OS07G0283600 PROTEIN-RELATED"/>
    <property type="match status" value="1"/>
</dbReference>
<dbReference type="AlphaFoldDB" id="A0A445AS44"/>
<evidence type="ECO:0000313" key="2">
    <source>
        <dbReference type="Proteomes" id="UP000289738"/>
    </source>
</evidence>
<dbReference type="PANTHER" id="PTHR34835:SF82">
    <property type="entry name" value="OS01G0826651 PROTEIN"/>
    <property type="match status" value="1"/>
</dbReference>
<evidence type="ECO:0008006" key="3">
    <source>
        <dbReference type="Google" id="ProtNLM"/>
    </source>
</evidence>
<dbReference type="EMBL" id="SDMP01000011">
    <property type="protein sequence ID" value="RYR29235.1"/>
    <property type="molecule type" value="Genomic_DNA"/>
</dbReference>
<comment type="caution">
    <text evidence="1">The sequence shown here is derived from an EMBL/GenBank/DDBJ whole genome shotgun (WGS) entry which is preliminary data.</text>
</comment>
<dbReference type="Proteomes" id="UP000289738">
    <property type="component" value="Chromosome B01"/>
</dbReference>
<gene>
    <name evidence="1" type="ORF">Ahy_B01g053586</name>
</gene>
<evidence type="ECO:0000313" key="1">
    <source>
        <dbReference type="EMBL" id="RYR29235.1"/>
    </source>
</evidence>
<accession>A0A445AS44</accession>
<keyword evidence="2" id="KW-1185">Reference proteome</keyword>
<name>A0A445AS44_ARAHY</name>